<dbReference type="EMBL" id="JAGSXJ010000020">
    <property type="protein sequence ID" value="KAH6680024.1"/>
    <property type="molecule type" value="Genomic_DNA"/>
</dbReference>
<feature type="transmembrane region" description="Helical" evidence="1">
    <location>
        <begin position="125"/>
        <end position="146"/>
    </location>
</feature>
<keyword evidence="1" id="KW-0472">Membrane</keyword>
<dbReference type="OrthoDB" id="5185882at2759"/>
<proteinExistence type="predicted"/>
<name>A0A9P9A7V7_9PEZI</name>
<feature type="transmembrane region" description="Helical" evidence="1">
    <location>
        <begin position="214"/>
        <end position="234"/>
    </location>
</feature>
<accession>A0A9P9A7V7</accession>
<keyword evidence="3" id="KW-1185">Reference proteome</keyword>
<keyword evidence="1" id="KW-1133">Transmembrane helix</keyword>
<evidence type="ECO:0000313" key="3">
    <source>
        <dbReference type="Proteomes" id="UP000770015"/>
    </source>
</evidence>
<keyword evidence="1" id="KW-0812">Transmembrane</keyword>
<comment type="caution">
    <text evidence="2">The sequence shown here is derived from an EMBL/GenBank/DDBJ whole genome shotgun (WGS) entry which is preliminary data.</text>
</comment>
<feature type="transmembrane region" description="Helical" evidence="1">
    <location>
        <begin position="20"/>
        <end position="39"/>
    </location>
</feature>
<sequence length="250" mass="28649">MQSNDFYQRLSDEFNLDNTPLLASAAMTFGIGYAQYYYALRIQHREGSSPMPFWMHSFYLAHDSAWSYILGSAASRYGGWFLKATSTALLVWSLLEIYCIYHAITKSREETFSSLFGPRPSLAKVQAYAFFLQVAMYCVIFIGILLMGEGCFLQWACLTNVVIVMGPIHEYIRRGSRKGLSLGLCLVNIACPIWTFAPFGMWAQVFPETFTQPVYYTAGFFLFLYSVWAFWIVWSYPPKKASKENPAPIW</sequence>
<dbReference type="Proteomes" id="UP000770015">
    <property type="component" value="Unassembled WGS sequence"/>
</dbReference>
<feature type="transmembrane region" description="Helical" evidence="1">
    <location>
        <begin position="180"/>
        <end position="202"/>
    </location>
</feature>
<evidence type="ECO:0000313" key="2">
    <source>
        <dbReference type="EMBL" id="KAH6680024.1"/>
    </source>
</evidence>
<feature type="transmembrane region" description="Helical" evidence="1">
    <location>
        <begin position="51"/>
        <end position="69"/>
    </location>
</feature>
<evidence type="ECO:0000256" key="1">
    <source>
        <dbReference type="SAM" id="Phobius"/>
    </source>
</evidence>
<dbReference type="AlphaFoldDB" id="A0A9P9A7V7"/>
<reference evidence="2" key="1">
    <citation type="journal article" date="2021" name="Nat. Commun.">
        <title>Genetic determinants of endophytism in the Arabidopsis root mycobiome.</title>
        <authorList>
            <person name="Mesny F."/>
            <person name="Miyauchi S."/>
            <person name="Thiergart T."/>
            <person name="Pickel B."/>
            <person name="Atanasova L."/>
            <person name="Karlsson M."/>
            <person name="Huettel B."/>
            <person name="Barry K.W."/>
            <person name="Haridas S."/>
            <person name="Chen C."/>
            <person name="Bauer D."/>
            <person name="Andreopoulos W."/>
            <person name="Pangilinan J."/>
            <person name="LaButti K."/>
            <person name="Riley R."/>
            <person name="Lipzen A."/>
            <person name="Clum A."/>
            <person name="Drula E."/>
            <person name="Henrissat B."/>
            <person name="Kohler A."/>
            <person name="Grigoriev I.V."/>
            <person name="Martin F.M."/>
            <person name="Hacquard S."/>
        </authorList>
    </citation>
    <scope>NUCLEOTIDE SEQUENCE</scope>
    <source>
        <strain evidence="2">MPI-SDFR-AT-0117</strain>
    </source>
</reference>
<protein>
    <submittedName>
        <fullName evidence="2">Uncharacterized protein</fullName>
    </submittedName>
</protein>
<gene>
    <name evidence="2" type="ORF">F5X68DRAFT_223782</name>
</gene>
<organism evidence="2 3">
    <name type="scientific">Plectosphaerella plurivora</name>
    <dbReference type="NCBI Taxonomy" id="936078"/>
    <lineage>
        <taxon>Eukaryota</taxon>
        <taxon>Fungi</taxon>
        <taxon>Dikarya</taxon>
        <taxon>Ascomycota</taxon>
        <taxon>Pezizomycotina</taxon>
        <taxon>Sordariomycetes</taxon>
        <taxon>Hypocreomycetidae</taxon>
        <taxon>Glomerellales</taxon>
        <taxon>Plectosphaerellaceae</taxon>
        <taxon>Plectosphaerella</taxon>
    </lineage>
</organism>
<feature type="transmembrane region" description="Helical" evidence="1">
    <location>
        <begin position="81"/>
        <end position="104"/>
    </location>
</feature>